<organism evidence="1 2">
    <name type="scientific">Alicyclobacillus mengziensis</name>
    <dbReference type="NCBI Taxonomy" id="2931921"/>
    <lineage>
        <taxon>Bacteria</taxon>
        <taxon>Bacillati</taxon>
        <taxon>Bacillota</taxon>
        <taxon>Bacilli</taxon>
        <taxon>Bacillales</taxon>
        <taxon>Alicyclobacillaceae</taxon>
        <taxon>Alicyclobacillus</taxon>
    </lineage>
</organism>
<dbReference type="EMBL" id="CP071182">
    <property type="protein sequence ID" value="QSO46029.1"/>
    <property type="molecule type" value="Genomic_DNA"/>
</dbReference>
<protein>
    <submittedName>
        <fullName evidence="1">Uncharacterized protein</fullName>
    </submittedName>
</protein>
<dbReference type="KEGG" id="afx:JZ786_16030"/>
<gene>
    <name evidence="1" type="ORF">JZ786_16030</name>
</gene>
<sequence length="92" mass="10283">MRVREHFLLGTGRATISVTARGTEDRETLFIHAMDAILAKYTEEFGPQNAVKLVEGLRMAIDSDASGVTWRLSEEDSCWAEVKRQLAGKDDI</sequence>
<accession>A0A9X7VVV5</accession>
<evidence type="ECO:0000313" key="2">
    <source>
        <dbReference type="Proteomes" id="UP000663505"/>
    </source>
</evidence>
<reference evidence="1 2" key="1">
    <citation type="submission" date="2021-02" db="EMBL/GenBank/DDBJ databases">
        <title>Alicyclobacillus curvatus sp. nov. and Alicyclobacillus mengziensis sp. nov., two acidophilic bacteria isolated from acid mine drainage.</title>
        <authorList>
            <person name="Huang Y."/>
        </authorList>
    </citation>
    <scope>NUCLEOTIDE SEQUENCE [LARGE SCALE GENOMIC DNA]</scope>
    <source>
        <strain evidence="1 2">S30H14</strain>
    </source>
</reference>
<keyword evidence="2" id="KW-1185">Reference proteome</keyword>
<dbReference type="Proteomes" id="UP000663505">
    <property type="component" value="Chromosome"/>
</dbReference>
<evidence type="ECO:0000313" key="1">
    <source>
        <dbReference type="EMBL" id="QSO46029.1"/>
    </source>
</evidence>
<name>A0A9X7VVV5_9BACL</name>
<proteinExistence type="predicted"/>
<dbReference type="RefSeq" id="WP_206655401.1">
    <property type="nucleotide sequence ID" value="NZ_CP071182.1"/>
</dbReference>
<dbReference type="AlphaFoldDB" id="A0A9X7VVV5"/>